<evidence type="ECO:0008006" key="3">
    <source>
        <dbReference type="Google" id="ProtNLM"/>
    </source>
</evidence>
<gene>
    <name evidence="1" type="ORF">SAMN02745130_01499</name>
</gene>
<dbReference type="AlphaFoldDB" id="A0A1T4WEE4"/>
<dbReference type="Proteomes" id="UP000190460">
    <property type="component" value="Unassembled WGS sequence"/>
</dbReference>
<evidence type="ECO:0000313" key="2">
    <source>
        <dbReference type="Proteomes" id="UP000190460"/>
    </source>
</evidence>
<dbReference type="RefSeq" id="WP_078921973.1">
    <property type="nucleotide sequence ID" value="NZ_FUYB01000005.1"/>
</dbReference>
<dbReference type="EMBL" id="FUYB01000005">
    <property type="protein sequence ID" value="SKA75285.1"/>
    <property type="molecule type" value="Genomic_DNA"/>
</dbReference>
<proteinExistence type="predicted"/>
<dbReference type="OrthoDB" id="54411at2"/>
<organism evidence="1 2">
    <name type="scientific">Thiothrix eikelboomii</name>
    <dbReference type="NCBI Taxonomy" id="92487"/>
    <lineage>
        <taxon>Bacteria</taxon>
        <taxon>Pseudomonadati</taxon>
        <taxon>Pseudomonadota</taxon>
        <taxon>Gammaproteobacteria</taxon>
        <taxon>Thiotrichales</taxon>
        <taxon>Thiotrichaceae</taxon>
        <taxon>Thiothrix</taxon>
    </lineage>
</organism>
<sequence length="526" mass="59645">MVSKESIQQELERILASELFGGKKQAGKFLQYIVNETLEGRGERITQYGIAIEALGKPMDYCPTESPAVRVEAGRVRKLLEEYYASDCDSSQHACQISLPVGGYTPAFKPVDSARAQWRRLGGKRVQSSGPKVYIACQSPASIRDDRLRNIIYKIRSSMPVMLGKLGTVQIALADPGFAFSYADHALEYAWRQHQAEFLLYSEAAWQSESPKLRYVLIHTLSREVVWSTEFMITNTEGDQLLDEMYARLVNEVFSLYQGVALSFWSRYWYRQASMPEAYQVLAAHVRFLQDEANDLSFNALWQVCQKRTRQYHDDALAHLHYAVACLYAYMLKADLSESLEELWQRQALAALELNPGNALAHAIFALNCYARGESELARVEIEIARKSNPLDIGCERLMATGLCALRAWDKSFRLLNDLAASIQEPSYPDPLRTVPCLYYFRRGRYIVHAATEAGFNDLGSWEQFGELVNHCRAGECKACVYSINQVVDRLQPAIGVGLQEYVWEEKRTSSVNLNNLNTLNSESIQ</sequence>
<accession>A0A1T4WEE4</accession>
<dbReference type="STRING" id="92487.SAMN02745130_01499"/>
<evidence type="ECO:0000313" key="1">
    <source>
        <dbReference type="EMBL" id="SKA75285.1"/>
    </source>
</evidence>
<name>A0A1T4WEE4_9GAMM</name>
<keyword evidence="2" id="KW-1185">Reference proteome</keyword>
<protein>
    <recommendedName>
        <fullName evidence="3">TolB amino-terminal domain-containing protein</fullName>
    </recommendedName>
</protein>
<reference evidence="2" key="1">
    <citation type="submission" date="2017-02" db="EMBL/GenBank/DDBJ databases">
        <authorList>
            <person name="Varghese N."/>
            <person name="Submissions S."/>
        </authorList>
    </citation>
    <scope>NUCLEOTIDE SEQUENCE [LARGE SCALE GENOMIC DNA]</scope>
    <source>
        <strain evidence="2">ATCC 49788</strain>
    </source>
</reference>